<protein>
    <submittedName>
        <fullName evidence="1">Uncharacterized protein</fullName>
    </submittedName>
</protein>
<gene>
    <name evidence="1" type="ORF">CCACVL1_08975</name>
</gene>
<reference evidence="1 2" key="1">
    <citation type="submission" date="2013-09" db="EMBL/GenBank/DDBJ databases">
        <title>Corchorus capsularis genome sequencing.</title>
        <authorList>
            <person name="Alam M."/>
            <person name="Haque M.S."/>
            <person name="Islam M.S."/>
            <person name="Emdad E.M."/>
            <person name="Islam M.M."/>
            <person name="Ahmed B."/>
            <person name="Halim A."/>
            <person name="Hossen Q.M.M."/>
            <person name="Hossain M.Z."/>
            <person name="Ahmed R."/>
            <person name="Khan M.M."/>
            <person name="Islam R."/>
            <person name="Rashid M.M."/>
            <person name="Khan S.A."/>
            <person name="Rahman M.S."/>
            <person name="Alam M."/>
        </authorList>
    </citation>
    <scope>NUCLEOTIDE SEQUENCE [LARGE SCALE GENOMIC DNA]</scope>
    <source>
        <strain evidence="2">cv. CVL-1</strain>
        <tissue evidence="1">Whole seedling</tissue>
    </source>
</reference>
<dbReference type="EMBL" id="AWWV01009205">
    <property type="protein sequence ID" value="OMO87522.1"/>
    <property type="molecule type" value="Genomic_DNA"/>
</dbReference>
<name>A0A1R3IY64_COCAP</name>
<dbReference type="AlphaFoldDB" id="A0A1R3IY64"/>
<evidence type="ECO:0000313" key="2">
    <source>
        <dbReference type="Proteomes" id="UP000188268"/>
    </source>
</evidence>
<proteinExistence type="predicted"/>
<dbReference type="Proteomes" id="UP000188268">
    <property type="component" value="Unassembled WGS sequence"/>
</dbReference>
<keyword evidence="2" id="KW-1185">Reference proteome</keyword>
<comment type="caution">
    <text evidence="1">The sequence shown here is derived from an EMBL/GenBank/DDBJ whole genome shotgun (WGS) entry which is preliminary data.</text>
</comment>
<accession>A0A1R3IY64</accession>
<organism evidence="1 2">
    <name type="scientific">Corchorus capsularis</name>
    <name type="common">Jute</name>
    <dbReference type="NCBI Taxonomy" id="210143"/>
    <lineage>
        <taxon>Eukaryota</taxon>
        <taxon>Viridiplantae</taxon>
        <taxon>Streptophyta</taxon>
        <taxon>Embryophyta</taxon>
        <taxon>Tracheophyta</taxon>
        <taxon>Spermatophyta</taxon>
        <taxon>Magnoliopsida</taxon>
        <taxon>eudicotyledons</taxon>
        <taxon>Gunneridae</taxon>
        <taxon>Pentapetalae</taxon>
        <taxon>rosids</taxon>
        <taxon>malvids</taxon>
        <taxon>Malvales</taxon>
        <taxon>Malvaceae</taxon>
        <taxon>Grewioideae</taxon>
        <taxon>Apeibeae</taxon>
        <taxon>Corchorus</taxon>
    </lineage>
</organism>
<dbReference type="Gramene" id="OMO87522">
    <property type="protein sequence ID" value="OMO87522"/>
    <property type="gene ID" value="CCACVL1_08975"/>
</dbReference>
<evidence type="ECO:0000313" key="1">
    <source>
        <dbReference type="EMBL" id="OMO87522.1"/>
    </source>
</evidence>
<sequence length="22" mass="2739">MASARETERKREKRRCRLVLSY</sequence>